<feature type="region of interest" description="Disordered" evidence="4">
    <location>
        <begin position="1046"/>
        <end position="1072"/>
    </location>
</feature>
<reference evidence="6" key="1">
    <citation type="submission" date="2015-09" db="EMBL/GenBank/DDBJ databases">
        <title>Scylla olivacea transcriptome.</title>
        <authorList>
            <person name="Ikhwanuddin M."/>
        </authorList>
    </citation>
    <scope>NUCLEOTIDE SEQUENCE</scope>
</reference>
<dbReference type="InterPro" id="IPR011017">
    <property type="entry name" value="TRASH_dom"/>
</dbReference>
<dbReference type="EMBL" id="GDRN01083825">
    <property type="protein sequence ID" value="JAI61609.1"/>
    <property type="molecule type" value="Transcribed_RNA"/>
</dbReference>
<keyword evidence="1" id="KW-1017">Isopeptide bond</keyword>
<feature type="domain" description="TRASH" evidence="5">
    <location>
        <begin position="572"/>
        <end position="611"/>
    </location>
</feature>
<feature type="domain" description="TRASH" evidence="5">
    <location>
        <begin position="819"/>
        <end position="855"/>
    </location>
</feature>
<feature type="compositionally biased region" description="Basic residues" evidence="4">
    <location>
        <begin position="222"/>
        <end position="231"/>
    </location>
</feature>
<evidence type="ECO:0000256" key="1">
    <source>
        <dbReference type="ARBA" id="ARBA00022499"/>
    </source>
</evidence>
<dbReference type="InterPro" id="IPR051284">
    <property type="entry name" value="ZnF_MYMT-QRICH1"/>
</dbReference>
<name>A0A0P4W4Y0_SCYOL</name>
<evidence type="ECO:0000256" key="3">
    <source>
        <dbReference type="ARBA" id="ARBA00022843"/>
    </source>
</evidence>
<keyword evidence="3" id="KW-0832">Ubl conjugation</keyword>
<accession>A0A0P4W4Y0</accession>
<evidence type="ECO:0000256" key="4">
    <source>
        <dbReference type="SAM" id="MobiDB-lite"/>
    </source>
</evidence>
<protein>
    <recommendedName>
        <fullName evidence="5">TRASH domain-containing protein</fullName>
    </recommendedName>
</protein>
<feature type="region of interest" description="Disordered" evidence="4">
    <location>
        <begin position="880"/>
        <end position="906"/>
    </location>
</feature>
<feature type="compositionally biased region" description="Polar residues" evidence="4">
    <location>
        <begin position="421"/>
        <end position="434"/>
    </location>
</feature>
<feature type="region of interest" description="Disordered" evidence="4">
    <location>
        <begin position="1109"/>
        <end position="1170"/>
    </location>
</feature>
<dbReference type="InterPro" id="IPR057926">
    <property type="entry name" value="QRICH1_dom"/>
</dbReference>
<dbReference type="Pfam" id="PF12012">
    <property type="entry name" value="DUF3504"/>
    <property type="match status" value="1"/>
</dbReference>
<feature type="compositionally biased region" description="Basic and acidic residues" evidence="4">
    <location>
        <begin position="352"/>
        <end position="364"/>
    </location>
</feature>
<feature type="domain" description="TRASH" evidence="5">
    <location>
        <begin position="532"/>
        <end position="568"/>
    </location>
</feature>
<feature type="domain" description="TRASH" evidence="5">
    <location>
        <begin position="702"/>
        <end position="741"/>
    </location>
</feature>
<feature type="compositionally biased region" description="Polar residues" evidence="4">
    <location>
        <begin position="377"/>
        <end position="390"/>
    </location>
</feature>
<dbReference type="SMART" id="SM00746">
    <property type="entry name" value="TRASH"/>
    <property type="match status" value="6"/>
</dbReference>
<evidence type="ECO:0000313" key="6">
    <source>
        <dbReference type="EMBL" id="JAI61614.1"/>
    </source>
</evidence>
<feature type="compositionally biased region" description="Polar residues" evidence="4">
    <location>
        <begin position="793"/>
        <end position="813"/>
    </location>
</feature>
<organism evidence="6">
    <name type="scientific">Scylla olivacea</name>
    <name type="common">Orange mud crab</name>
    <name type="synonym">Cancer olivacea</name>
    <dbReference type="NCBI Taxonomy" id="85551"/>
    <lineage>
        <taxon>Eukaryota</taxon>
        <taxon>Metazoa</taxon>
        <taxon>Ecdysozoa</taxon>
        <taxon>Arthropoda</taxon>
        <taxon>Crustacea</taxon>
        <taxon>Multicrustacea</taxon>
        <taxon>Malacostraca</taxon>
        <taxon>Eumalacostraca</taxon>
        <taxon>Eucarida</taxon>
        <taxon>Decapoda</taxon>
        <taxon>Pleocyemata</taxon>
        <taxon>Brachyura</taxon>
        <taxon>Eubrachyura</taxon>
        <taxon>Portunoidea</taxon>
        <taxon>Portunidae</taxon>
        <taxon>Portuninae</taxon>
        <taxon>Scylla</taxon>
    </lineage>
</organism>
<dbReference type="PANTHER" id="PTHR45736">
    <property type="entry name" value="ZINC FINGER MYM-TYPE PROTEIN"/>
    <property type="match status" value="1"/>
</dbReference>
<feature type="domain" description="TRASH" evidence="5">
    <location>
        <begin position="747"/>
        <end position="784"/>
    </location>
</feature>
<dbReference type="InterPro" id="IPR021893">
    <property type="entry name" value="ZMYM2-like_C"/>
</dbReference>
<feature type="region of interest" description="Disordered" evidence="4">
    <location>
        <begin position="784"/>
        <end position="813"/>
    </location>
</feature>
<feature type="compositionally biased region" description="Basic and acidic residues" evidence="4">
    <location>
        <begin position="10"/>
        <end position="39"/>
    </location>
</feature>
<evidence type="ECO:0000259" key="5">
    <source>
        <dbReference type="SMART" id="SM00746"/>
    </source>
</evidence>
<proteinExistence type="predicted"/>
<sequence length="1475" mass="164048">MDQPESMEVDSTKDSRPEPEEKQDSAVEKEKTGGEEHSLAIENNEQCDISSNMGVVIMDDDLPQSEIIDIDKSVSDQQCGETNDSQDQEGENELANPLLTSDEQENTDKQELEADVLEIINMEMPSTEESDSSGFCSVSKATENSSSLDKQSVILSSVERSEEMSERLEDGTCSGGADAAQKTSVESDVSKEDDNEDIVEVPVHKKPAVLVDLSDDDESVGKNKKNQKKNQNRNSTDDFSVMEDKAASNESKKIKLRSLASLVDVGSGDDVPTNSHPDIPGIGEIVEHGVIIGSDEMDGLQLRISNVVGGEDCITGLTVDEDRDSFSSIQISSVTTLIDPISPEDPNQMDNSSEKHNVDEGNEKETEENLPCHLAGSTLNSTTEPQTSSARIAASDSVGLTKDGGKKSVENNDDPSEEIGKSSNGKDLSESGSASPKIRLSTAVTEAAKDLGNTDKNSPSRHVYHILRSILTVKRECIICFRNIRCQFRIVKKDENGTWAFLCSASCRLKWTSGLMPNHVVEKPRLIFEKLCGMCGKDLASLSRDGQYSWETREFCSKDCLTQHLNEVAGVCHMCHERVRPILIGKYCVRFGSDIHQFCSNTCLECYKTKIKVCCYCQKNLETVNKVTSIANKEYCSSKCLKRAQRRDIGQQNHTDHYPCTVCQTIGLNRYEFVINQETYQLCSDPCLNVYKYANKVKAVPCCLCFRVVNAEDTAHYLYHGGHQLRVFCSDSCVNVFILSARKIVVCEACKVKKYNFDMIHRQVDEDFRDYFFCSLNCLDCKEPSVSGKKSKNGGTSTSLPKSGSVTSTAASDQPVTNCNMCNAVAKAQYHMVMSDNTLRSFCRYACASKYKNTFGFQVNGIQSSDSSETTNSVPVLREKAPQKAPASQPEEPENTSQTKKKTVCDPVEEVNSVTAELLRLLTPPTMVNKTTSCRPGTMTKGVYCKPHPWHRQTQTESSDINCSLYTSKPPPVLPVPVPIYVPTPMMTYNMPYPVPVFVPIPLPVPIFIPTTAKTTSDIAKMMTKIQDEMPADPYEAEMLLLARASSESAEAEVPAEKTHKNPSAPTDCDNHAATDELKDVDVSCLDSVEDDIPRLSLKPLDDTAILSTSTVPENIDSGDEGEAPNPKKRKLQHEDGNPKKKALLSGSCESASSNDPEREPQSTSSLSAEHLEEEYPDTFLNKMYGLAAWKSWVTRKNAELAGVSSSRNMKMISDDLLSMNCEELNYALCLFLKDLRKKNGESYQPDTIFYLLLGIQQHLFDSARTDCIFMDFGFEKFTNSFDEITKNFISQSLPSDGECSSSSSAPGVTRITESMLWECRQLGAHTPQVLLNTLFYFNTKVFKLKTVEEHQALSFSHIVKQWRRTVVDPEGSVMRTTLLKYFGPKKDGKRRKVIEMQENRDDPLRCPVKLFEFYLSKCPESLRHQEGIYYVYPERSCVPDSPTWFSNQAVQPASLSKMLHRALMVKEIQEALMK</sequence>
<feature type="domain" description="TRASH" evidence="5">
    <location>
        <begin position="660"/>
        <end position="695"/>
    </location>
</feature>
<dbReference type="EMBL" id="GDRN01083816">
    <property type="protein sequence ID" value="JAI61614.1"/>
    <property type="molecule type" value="Transcribed_RNA"/>
</dbReference>
<feature type="compositionally biased region" description="Basic and acidic residues" evidence="4">
    <location>
        <begin position="242"/>
        <end position="251"/>
    </location>
</feature>
<feature type="region of interest" description="Disordered" evidence="4">
    <location>
        <begin position="337"/>
        <end position="439"/>
    </location>
</feature>
<dbReference type="PANTHER" id="PTHR45736:SF1">
    <property type="entry name" value="WITHOUT CHILDREN, ISOFORM B"/>
    <property type="match status" value="1"/>
</dbReference>
<dbReference type="Pfam" id="PF25561">
    <property type="entry name" value="QRICH1"/>
    <property type="match status" value="1"/>
</dbReference>
<feature type="compositionally biased region" description="Basic and acidic residues" evidence="4">
    <location>
        <begin position="159"/>
        <end position="170"/>
    </location>
</feature>
<feature type="compositionally biased region" description="Polar residues" evidence="4">
    <location>
        <begin position="132"/>
        <end position="154"/>
    </location>
</feature>
<keyword evidence="2" id="KW-0597">Phosphoprotein</keyword>
<feature type="compositionally biased region" description="Polar residues" evidence="4">
    <location>
        <begin position="41"/>
        <end position="53"/>
    </location>
</feature>
<feature type="region of interest" description="Disordered" evidence="4">
    <location>
        <begin position="1"/>
        <end position="251"/>
    </location>
</feature>
<evidence type="ECO:0000256" key="2">
    <source>
        <dbReference type="ARBA" id="ARBA00022553"/>
    </source>
</evidence>